<keyword evidence="4" id="KW-0378">Hydrolase</keyword>
<dbReference type="PANTHER" id="PTHR46457">
    <property type="entry name" value="DNA REPAIR PROTEIN RAD51 HOMOLOG 4"/>
    <property type="match status" value="1"/>
</dbReference>
<dbReference type="InterPro" id="IPR013632">
    <property type="entry name" value="Rad51_C"/>
</dbReference>
<dbReference type="GO" id="GO:0000724">
    <property type="term" value="P:double-strand break repair via homologous recombination"/>
    <property type="evidence" value="ECO:0007669"/>
    <property type="project" value="TreeGrafter"/>
</dbReference>
<dbReference type="GO" id="GO:0033063">
    <property type="term" value="C:Rad51B-Rad51C-Rad51D-XRCC2 complex"/>
    <property type="evidence" value="ECO:0007669"/>
    <property type="project" value="TreeGrafter"/>
</dbReference>
<accession>A0A550CJR1</accession>
<dbReference type="STRING" id="97359.A0A550CJR1"/>
<dbReference type="GO" id="GO:0005657">
    <property type="term" value="C:replication fork"/>
    <property type="evidence" value="ECO:0007669"/>
    <property type="project" value="TreeGrafter"/>
</dbReference>
<dbReference type="GO" id="GO:0000723">
    <property type="term" value="P:telomere maintenance"/>
    <property type="evidence" value="ECO:0007669"/>
    <property type="project" value="TreeGrafter"/>
</dbReference>
<keyword evidence="2" id="KW-0539">Nucleus</keyword>
<proteinExistence type="predicted"/>
<evidence type="ECO:0000313" key="4">
    <source>
        <dbReference type="EMBL" id="TRM65004.1"/>
    </source>
</evidence>
<dbReference type="InterPro" id="IPR020588">
    <property type="entry name" value="RecA_ATP-bd"/>
</dbReference>
<comment type="subcellular location">
    <subcellularLocation>
        <location evidence="1">Nucleus</location>
    </subcellularLocation>
</comment>
<organism evidence="4 5">
    <name type="scientific">Schizophyllum amplum</name>
    <dbReference type="NCBI Taxonomy" id="97359"/>
    <lineage>
        <taxon>Eukaryota</taxon>
        <taxon>Fungi</taxon>
        <taxon>Dikarya</taxon>
        <taxon>Basidiomycota</taxon>
        <taxon>Agaricomycotina</taxon>
        <taxon>Agaricomycetes</taxon>
        <taxon>Agaricomycetidae</taxon>
        <taxon>Agaricales</taxon>
        <taxon>Schizophyllaceae</taxon>
        <taxon>Schizophyllum</taxon>
    </lineage>
</organism>
<evidence type="ECO:0000256" key="1">
    <source>
        <dbReference type="ARBA" id="ARBA00004123"/>
    </source>
</evidence>
<comment type="caution">
    <text evidence="4">The sequence shown here is derived from an EMBL/GenBank/DDBJ whole genome shotgun (WGS) entry which is preliminary data.</text>
</comment>
<dbReference type="GO" id="GO:0042148">
    <property type="term" value="P:DNA strand invasion"/>
    <property type="evidence" value="ECO:0007669"/>
    <property type="project" value="TreeGrafter"/>
</dbReference>
<evidence type="ECO:0000256" key="2">
    <source>
        <dbReference type="ARBA" id="ARBA00023242"/>
    </source>
</evidence>
<dbReference type="PANTHER" id="PTHR46457:SF1">
    <property type="entry name" value="DNA REPAIR PROTEIN RAD51 HOMOLOG 4"/>
    <property type="match status" value="1"/>
</dbReference>
<dbReference type="SUPFAM" id="SSF52540">
    <property type="entry name" value="P-loop containing nucleoside triphosphate hydrolases"/>
    <property type="match status" value="1"/>
</dbReference>
<dbReference type="OrthoDB" id="336321at2759"/>
<dbReference type="GO" id="GO:0005524">
    <property type="term" value="F:ATP binding"/>
    <property type="evidence" value="ECO:0007669"/>
    <property type="project" value="InterPro"/>
</dbReference>
<dbReference type="GO" id="GO:0000400">
    <property type="term" value="F:four-way junction DNA binding"/>
    <property type="evidence" value="ECO:0007669"/>
    <property type="project" value="TreeGrafter"/>
</dbReference>
<evidence type="ECO:0000313" key="5">
    <source>
        <dbReference type="Proteomes" id="UP000320762"/>
    </source>
</evidence>
<sequence length="358" mass="39051">MRLAALSSVPVNITEALADIGIYTDADLVFGPSPHELVTRLPHGTVSLTALQQAIETISASASSIGVSLDNLLSTHASIPKGASTGVSELDSLLGSAGFAPGRVYEISGGKGSGKTCLALNTVLRQLTQDDTCHAWWVDTTGDFTAEKALRVLEATTNDPLTTALERFEVALAFDVNTMFDVLAAIRMTFRQTRFIVVDSIWALFNPLFSKFSAQGHAVMTDLMRQLRQCAEDLHLTVLVLNNSSSLKNRDGSKAETLSAFSATSRRPALGPSFQFMTDATLWLARAEDVIMDREDYAMHDIDEDNALELVKDKPDRFVCEILRSRMSVPNTWCTFSIQDYAVRPAPDTHSIIHEPAV</sequence>
<gene>
    <name evidence="4" type="ORF">BD626DRAFT_238796</name>
</gene>
<protein>
    <submittedName>
        <fullName evidence="4">P-loop containing nucleoside triphosphate hydrolase protein</fullName>
    </submittedName>
</protein>
<dbReference type="AlphaFoldDB" id="A0A550CJR1"/>
<dbReference type="InterPro" id="IPR051988">
    <property type="entry name" value="HRR_RAD51_Paralog"/>
</dbReference>
<dbReference type="GO" id="GO:0005815">
    <property type="term" value="C:microtubule organizing center"/>
    <property type="evidence" value="ECO:0007669"/>
    <property type="project" value="TreeGrafter"/>
</dbReference>
<dbReference type="Proteomes" id="UP000320762">
    <property type="component" value="Unassembled WGS sequence"/>
</dbReference>
<dbReference type="GO" id="GO:0003697">
    <property type="term" value="F:single-stranded DNA binding"/>
    <property type="evidence" value="ECO:0007669"/>
    <property type="project" value="TreeGrafter"/>
</dbReference>
<dbReference type="GO" id="GO:0140664">
    <property type="term" value="F:ATP-dependent DNA damage sensor activity"/>
    <property type="evidence" value="ECO:0007669"/>
    <property type="project" value="InterPro"/>
</dbReference>
<keyword evidence="5" id="KW-1185">Reference proteome</keyword>
<reference evidence="4 5" key="1">
    <citation type="journal article" date="2019" name="New Phytol.">
        <title>Comparative genomics reveals unique wood-decay strategies and fruiting body development in the Schizophyllaceae.</title>
        <authorList>
            <person name="Almasi E."/>
            <person name="Sahu N."/>
            <person name="Krizsan K."/>
            <person name="Balint B."/>
            <person name="Kovacs G.M."/>
            <person name="Kiss B."/>
            <person name="Cseklye J."/>
            <person name="Drula E."/>
            <person name="Henrissat B."/>
            <person name="Nagy I."/>
            <person name="Chovatia M."/>
            <person name="Adam C."/>
            <person name="LaButti K."/>
            <person name="Lipzen A."/>
            <person name="Riley R."/>
            <person name="Grigoriev I.V."/>
            <person name="Nagy L.G."/>
        </authorList>
    </citation>
    <scope>NUCLEOTIDE SEQUENCE [LARGE SCALE GENOMIC DNA]</scope>
    <source>
        <strain evidence="4 5">NL-1724</strain>
    </source>
</reference>
<dbReference type="PROSITE" id="PS50162">
    <property type="entry name" value="RECA_2"/>
    <property type="match status" value="1"/>
</dbReference>
<feature type="domain" description="RecA family profile 1" evidence="3">
    <location>
        <begin position="79"/>
        <end position="244"/>
    </location>
</feature>
<dbReference type="EMBL" id="VDMD01000006">
    <property type="protein sequence ID" value="TRM65004.1"/>
    <property type="molecule type" value="Genomic_DNA"/>
</dbReference>
<evidence type="ECO:0000259" key="3">
    <source>
        <dbReference type="PROSITE" id="PS50162"/>
    </source>
</evidence>
<dbReference type="GO" id="GO:0016787">
    <property type="term" value="F:hydrolase activity"/>
    <property type="evidence" value="ECO:0007669"/>
    <property type="project" value="UniProtKB-KW"/>
</dbReference>
<dbReference type="Pfam" id="PF08423">
    <property type="entry name" value="Rad51"/>
    <property type="match status" value="1"/>
</dbReference>
<dbReference type="GO" id="GO:0007131">
    <property type="term" value="P:reciprocal meiotic recombination"/>
    <property type="evidence" value="ECO:0007669"/>
    <property type="project" value="TreeGrafter"/>
</dbReference>
<name>A0A550CJR1_9AGAR</name>
<dbReference type="InterPro" id="IPR027417">
    <property type="entry name" value="P-loop_NTPase"/>
</dbReference>
<dbReference type="Gene3D" id="3.40.50.300">
    <property type="entry name" value="P-loop containing nucleotide triphosphate hydrolases"/>
    <property type="match status" value="1"/>
</dbReference>